<accession>A0A4P6XLZ4</accession>
<organism evidence="3 4">
    <name type="scientific">Metschnikowia aff. pulcherrima</name>
    <dbReference type="NCBI Taxonomy" id="2163413"/>
    <lineage>
        <taxon>Eukaryota</taxon>
        <taxon>Fungi</taxon>
        <taxon>Dikarya</taxon>
        <taxon>Ascomycota</taxon>
        <taxon>Saccharomycotina</taxon>
        <taxon>Pichiomycetes</taxon>
        <taxon>Metschnikowiaceae</taxon>
        <taxon>Metschnikowia</taxon>
    </lineage>
</organism>
<dbReference type="Pfam" id="PF02752">
    <property type="entry name" value="Arrestin_C"/>
    <property type="match status" value="1"/>
</dbReference>
<dbReference type="AlphaFoldDB" id="A0A4P6XLZ4"/>
<reference evidence="4" key="1">
    <citation type="submission" date="2019-03" db="EMBL/GenBank/DDBJ databases">
        <title>Snf2 controls pulcherriminic acid biosynthesis and connects pigmentation and antifungal activity of the yeast Metschnikowia pulcherrima.</title>
        <authorList>
            <person name="Gore-Lloyd D."/>
            <person name="Sumann I."/>
            <person name="Brachmann A.O."/>
            <person name="Schneeberger K."/>
            <person name="Ortiz-Merino R.A."/>
            <person name="Moreno-Beltran M."/>
            <person name="Schlaefli M."/>
            <person name="Kirner P."/>
            <person name="Santos Kron A."/>
            <person name="Wolfe K.H."/>
            <person name="Piel J."/>
            <person name="Ahrens C.H."/>
            <person name="Henk D."/>
            <person name="Freimoser F.M."/>
        </authorList>
    </citation>
    <scope>NUCLEOTIDE SEQUENCE [LARGE SCALE GENOMIC DNA]</scope>
    <source>
        <strain evidence="4">APC 1.2</strain>
    </source>
</reference>
<gene>
    <name evidence="3" type="primary">MPUL0B07720</name>
    <name evidence="3" type="ORF">METSCH_B07720</name>
</gene>
<dbReference type="GO" id="GO:0070086">
    <property type="term" value="P:ubiquitin-dependent endocytosis"/>
    <property type="evidence" value="ECO:0007669"/>
    <property type="project" value="TreeGrafter"/>
</dbReference>
<feature type="region of interest" description="Disordered" evidence="1">
    <location>
        <begin position="668"/>
        <end position="731"/>
    </location>
</feature>
<dbReference type="GO" id="GO:0005829">
    <property type="term" value="C:cytosol"/>
    <property type="evidence" value="ECO:0007669"/>
    <property type="project" value="TreeGrafter"/>
</dbReference>
<dbReference type="PANTHER" id="PTHR11188">
    <property type="entry name" value="ARRESTIN DOMAIN CONTAINING PROTEIN"/>
    <property type="match status" value="1"/>
</dbReference>
<keyword evidence="4" id="KW-1185">Reference proteome</keyword>
<dbReference type="InterPro" id="IPR014752">
    <property type="entry name" value="Arrestin-like_C"/>
</dbReference>
<evidence type="ECO:0000259" key="2">
    <source>
        <dbReference type="SMART" id="SM01017"/>
    </source>
</evidence>
<feature type="compositionally biased region" description="Basic and acidic residues" evidence="1">
    <location>
        <begin position="876"/>
        <end position="886"/>
    </location>
</feature>
<protein>
    <submittedName>
        <fullName evidence="3">Arrestin (Or S-antigen), C-terminal domain</fullName>
    </submittedName>
</protein>
<dbReference type="EMBL" id="CP034457">
    <property type="protein sequence ID" value="QBM87565.1"/>
    <property type="molecule type" value="Genomic_DNA"/>
</dbReference>
<proteinExistence type="predicted"/>
<feature type="compositionally biased region" description="Polar residues" evidence="1">
    <location>
        <begin position="699"/>
        <end position="719"/>
    </location>
</feature>
<feature type="domain" description="Arrestin C-terminal-like" evidence="2">
    <location>
        <begin position="298"/>
        <end position="465"/>
    </location>
</feature>
<feature type="region of interest" description="Disordered" evidence="1">
    <location>
        <begin position="859"/>
        <end position="894"/>
    </location>
</feature>
<dbReference type="GO" id="GO:0031625">
    <property type="term" value="F:ubiquitin protein ligase binding"/>
    <property type="evidence" value="ECO:0007669"/>
    <property type="project" value="TreeGrafter"/>
</dbReference>
<dbReference type="Proteomes" id="UP000292447">
    <property type="component" value="Chromosome II"/>
</dbReference>
<name>A0A4P6XLZ4_9ASCO</name>
<feature type="region of interest" description="Disordered" evidence="1">
    <location>
        <begin position="587"/>
        <end position="609"/>
    </location>
</feature>
<dbReference type="SMART" id="SM01017">
    <property type="entry name" value="Arrestin_C"/>
    <property type="match status" value="1"/>
</dbReference>
<dbReference type="GO" id="GO:0030674">
    <property type="term" value="F:protein-macromolecule adaptor activity"/>
    <property type="evidence" value="ECO:0007669"/>
    <property type="project" value="TreeGrafter"/>
</dbReference>
<evidence type="ECO:0000313" key="4">
    <source>
        <dbReference type="Proteomes" id="UP000292447"/>
    </source>
</evidence>
<feature type="compositionally biased region" description="Polar residues" evidence="1">
    <location>
        <begin position="866"/>
        <end position="875"/>
    </location>
</feature>
<dbReference type="STRING" id="2163413.A0A4P6XLZ4"/>
<feature type="compositionally biased region" description="Low complexity" evidence="1">
    <location>
        <begin position="674"/>
        <end position="695"/>
    </location>
</feature>
<dbReference type="InterPro" id="IPR011022">
    <property type="entry name" value="Arrestin_C-like"/>
</dbReference>
<sequence length="894" mass="99066">MVLPRSPLFPAASLTLLPGRHDEDQALLPLLPRLPLILTLTLQVYIVPAEKHLFVQGFKPAEYETRPPSLLRGLLVVRILKPNKIKQISLTFKGTQKTEWPEGIPPKRSSYFETNDLVNHLWPFYQHDLHVPNFGADIVVPEGKNDEISHLSLDAQYSAANGSSTALIGTGNAPSEHAPHGLFAASLMKMATSTTHSLSPVNSFADLTAVLSLQTVDVKPGQFPPGDYVYNFEHPLPALSPETILANFGSVNYFLEATILRLTTFKLHLTARLPIDVVRIPSDNSVEENEPIIIERDWEDQLRYEIVVASKLVVLDTYLPMSLKFVPLFGKVALHRIRVYITEDCQYYCNNKTVHRTEPTRKYLLLEHKAKKNQLLLLQNGGRAATPEPDDEVLPRELEFQMFVPSTVNKKFDYSIHPDTAVDNIQCNHWIKISLRISKQDPENSAKRKHFEILIDSPIHLFLPLAAHNNTLLPVYSMEPEFLPEYTQLPPMLPGVTAIDASQQTSQSLLSVFGNSPARRGLPNPQAQQTLSPLIQFQHIASSMDNDDPIQRDYDMHLDLNLYRPETDDVLSAIGLPQATAFSPVASPVMSPVRSPARSPIGRPPEPSMEPPLFSIMGVTEDTLPPAYEPGRSAMSLSPLRLDALEAAARDSLPGPVGIKSKLNRLFETRGRKSSSGKSSLKSSTSLQSSKKTGLQENGPDSQSSNKLSAANSRRSSVAENAAKDPSTDITDLDGLAQASLSRSSSVSLVDYRGANPEDDIGQTLPLLSLTDTRSEPRFLMDSGRPFDPMGSMSDLVTSTRFDDNRLPPVLSHFRNPRLSKHYQEDPLEDDGGTLLAFQKLRQKSFGVIPDVNKLQSQLDEETDGSKATINQFSHSPKDAPYKTQHESGPMMSN</sequence>
<evidence type="ECO:0000256" key="1">
    <source>
        <dbReference type="SAM" id="MobiDB-lite"/>
    </source>
</evidence>
<dbReference type="PANTHER" id="PTHR11188:SF174">
    <property type="entry name" value="ARRESTIN-RELATED TRAFFICKING ADAPTER 10-RELATED"/>
    <property type="match status" value="1"/>
</dbReference>
<evidence type="ECO:0000313" key="3">
    <source>
        <dbReference type="EMBL" id="QBM87565.1"/>
    </source>
</evidence>
<dbReference type="Gene3D" id="2.60.40.640">
    <property type="match status" value="1"/>
</dbReference>
<dbReference type="InterPro" id="IPR050357">
    <property type="entry name" value="Arrestin_domain-protein"/>
</dbReference>